<evidence type="ECO:0000256" key="2">
    <source>
        <dbReference type="ARBA" id="ARBA00022692"/>
    </source>
</evidence>
<dbReference type="HAMAP" id="MF_02065">
    <property type="entry name" value="MltG"/>
    <property type="match status" value="1"/>
</dbReference>
<feature type="site" description="Important for catalytic activity" evidence="7">
    <location>
        <position position="226"/>
    </location>
</feature>
<dbReference type="Gene3D" id="3.30.1490.480">
    <property type="entry name" value="Endolytic murein transglycosylase"/>
    <property type="match status" value="1"/>
</dbReference>
<dbReference type="CDD" id="cd08010">
    <property type="entry name" value="MltG_like"/>
    <property type="match status" value="1"/>
</dbReference>
<sequence>MENQNHPQTKKRSKIWIPVVIVIFAIASAAAWIGYLAVLAPTIQTDAEYFYVHSDDSYDDVLGRIKDENIVRHYWLFERMAKAMDLSENINPGRYRLESGMNNRRFIGNLRGGYQEAVKFRFQNLRLKENFAGLLGQTFEADSAEFAQLLQDTAVATKYGFTSDNVFSMFIPNTYEIYWNTKPEEIFARFHTEYNNFWNADRKAKADALNMTTQEVSSLAAIVKGEAMHVDEMPKIAGLYINRLKRGILLQADPTVIFANNDFTIRRVLNRHLTIDNPYNTYRYKGLPPGPIMMPSIASIDAVLNYDKHDYIYMCAKDDFSGYHLFAKTMADHLVNARKFQRALDERNIKR</sequence>
<dbReference type="EMBL" id="JBHUMA010000008">
    <property type="protein sequence ID" value="MFD2600148.1"/>
    <property type="molecule type" value="Genomic_DNA"/>
</dbReference>
<comment type="subcellular location">
    <subcellularLocation>
        <location evidence="7">Cell membrane</location>
        <topology evidence="7">Single-pass membrane protein</topology>
    </subcellularLocation>
</comment>
<keyword evidence="2 7" id="KW-0812">Transmembrane</keyword>
<evidence type="ECO:0000256" key="1">
    <source>
        <dbReference type="ARBA" id="ARBA00022475"/>
    </source>
</evidence>
<comment type="catalytic activity">
    <reaction evidence="7">
        <text>a peptidoglycan chain = a peptidoglycan chain with N-acetyl-1,6-anhydromuramyl-[peptide] at the reducing end + a peptidoglycan chain with N-acetylglucosamine at the non-reducing end.</text>
        <dbReference type="EC" id="4.2.2.29"/>
    </reaction>
</comment>
<dbReference type="PANTHER" id="PTHR30518">
    <property type="entry name" value="ENDOLYTIC MUREIN TRANSGLYCOSYLASE"/>
    <property type="match status" value="1"/>
</dbReference>
<organism evidence="8 9">
    <name type="scientific">Sphingobacterium corticis</name>
    <dbReference type="NCBI Taxonomy" id="1812823"/>
    <lineage>
        <taxon>Bacteria</taxon>
        <taxon>Pseudomonadati</taxon>
        <taxon>Bacteroidota</taxon>
        <taxon>Sphingobacteriia</taxon>
        <taxon>Sphingobacteriales</taxon>
        <taxon>Sphingobacteriaceae</taxon>
        <taxon>Sphingobacterium</taxon>
    </lineage>
</organism>
<evidence type="ECO:0000256" key="5">
    <source>
        <dbReference type="ARBA" id="ARBA00023239"/>
    </source>
</evidence>
<accession>A0ABW5NNB6</accession>
<comment type="similarity">
    <text evidence="7">Belongs to the transglycosylase MltG family.</text>
</comment>
<gene>
    <name evidence="7 8" type="primary">mltG</name>
    <name evidence="8" type="ORF">ACFSQ3_14415</name>
</gene>
<dbReference type="Proteomes" id="UP001597393">
    <property type="component" value="Unassembled WGS sequence"/>
</dbReference>
<comment type="function">
    <text evidence="7">Functions as a peptidoglycan terminase that cleaves nascent peptidoglycan strands endolytically to terminate their elongation.</text>
</comment>
<feature type="transmembrane region" description="Helical" evidence="7">
    <location>
        <begin position="15"/>
        <end position="38"/>
    </location>
</feature>
<keyword evidence="5 7" id="KW-0456">Lyase</keyword>
<evidence type="ECO:0000256" key="4">
    <source>
        <dbReference type="ARBA" id="ARBA00023136"/>
    </source>
</evidence>
<evidence type="ECO:0000256" key="3">
    <source>
        <dbReference type="ARBA" id="ARBA00022989"/>
    </source>
</evidence>
<keyword evidence="4 7" id="KW-0472">Membrane</keyword>
<protein>
    <recommendedName>
        <fullName evidence="7">Endolytic murein transglycosylase</fullName>
        <ecNumber evidence="7">4.2.2.29</ecNumber>
    </recommendedName>
    <alternativeName>
        <fullName evidence="7">Peptidoglycan lytic transglycosylase</fullName>
    </alternativeName>
    <alternativeName>
        <fullName evidence="7">Peptidoglycan polymerization terminase</fullName>
    </alternativeName>
</protein>
<evidence type="ECO:0000256" key="6">
    <source>
        <dbReference type="ARBA" id="ARBA00023316"/>
    </source>
</evidence>
<evidence type="ECO:0000313" key="8">
    <source>
        <dbReference type="EMBL" id="MFD2600148.1"/>
    </source>
</evidence>
<dbReference type="Gene3D" id="3.30.160.60">
    <property type="entry name" value="Classic Zinc Finger"/>
    <property type="match status" value="1"/>
</dbReference>
<reference evidence="9" key="1">
    <citation type="journal article" date="2019" name="Int. J. Syst. Evol. Microbiol.">
        <title>The Global Catalogue of Microorganisms (GCM) 10K type strain sequencing project: providing services to taxonomists for standard genome sequencing and annotation.</title>
        <authorList>
            <consortium name="The Broad Institute Genomics Platform"/>
            <consortium name="The Broad Institute Genome Sequencing Center for Infectious Disease"/>
            <person name="Wu L."/>
            <person name="Ma J."/>
        </authorList>
    </citation>
    <scope>NUCLEOTIDE SEQUENCE [LARGE SCALE GENOMIC DNA]</scope>
    <source>
        <strain evidence="9">KCTC 42248</strain>
    </source>
</reference>
<keyword evidence="6 7" id="KW-0961">Cell wall biogenesis/degradation</keyword>
<dbReference type="Pfam" id="PF02618">
    <property type="entry name" value="YceG"/>
    <property type="match status" value="1"/>
</dbReference>
<comment type="caution">
    <text evidence="8">The sequence shown here is derived from an EMBL/GenBank/DDBJ whole genome shotgun (WGS) entry which is preliminary data.</text>
</comment>
<dbReference type="NCBIfam" id="TIGR00247">
    <property type="entry name" value="endolytic transglycosylase MltG"/>
    <property type="match status" value="1"/>
</dbReference>
<dbReference type="EC" id="4.2.2.29" evidence="7"/>
<evidence type="ECO:0000313" key="9">
    <source>
        <dbReference type="Proteomes" id="UP001597393"/>
    </source>
</evidence>
<dbReference type="InterPro" id="IPR003770">
    <property type="entry name" value="MLTG-like"/>
</dbReference>
<evidence type="ECO:0000256" key="7">
    <source>
        <dbReference type="HAMAP-Rule" id="MF_02065"/>
    </source>
</evidence>
<keyword evidence="9" id="KW-1185">Reference proteome</keyword>
<keyword evidence="3 7" id="KW-1133">Transmembrane helix</keyword>
<proteinExistence type="inferred from homology"/>
<keyword evidence="1 7" id="KW-1003">Cell membrane</keyword>
<dbReference type="PANTHER" id="PTHR30518:SF2">
    <property type="entry name" value="ENDOLYTIC MUREIN TRANSGLYCOSYLASE"/>
    <property type="match status" value="1"/>
</dbReference>
<dbReference type="RefSeq" id="WP_380870288.1">
    <property type="nucleotide sequence ID" value="NZ_JBHUMA010000008.1"/>
</dbReference>
<name>A0ABW5NNB6_9SPHI</name>